<dbReference type="FunFam" id="3.40.50.1820:FF:000089">
    <property type="entry name" value="Alpha/beta hydrolase"/>
    <property type="match status" value="1"/>
</dbReference>
<organism evidence="5 8">
    <name type="scientific">Burkholderia contaminans</name>
    <dbReference type="NCBI Taxonomy" id="488447"/>
    <lineage>
        <taxon>Bacteria</taxon>
        <taxon>Pseudomonadati</taxon>
        <taxon>Pseudomonadota</taxon>
        <taxon>Betaproteobacteria</taxon>
        <taxon>Burkholderiales</taxon>
        <taxon>Burkholderiaceae</taxon>
        <taxon>Burkholderia</taxon>
        <taxon>Burkholderia cepacia complex</taxon>
    </lineage>
</organism>
<evidence type="ECO:0000313" key="9">
    <source>
        <dbReference type="Proteomes" id="UP000664048"/>
    </source>
</evidence>
<evidence type="ECO:0000256" key="3">
    <source>
        <dbReference type="PROSITE-ProRule" id="PRU10038"/>
    </source>
</evidence>
<dbReference type="InterPro" id="IPR033140">
    <property type="entry name" value="Lipase_GDXG_put_SER_AS"/>
</dbReference>
<reference evidence="5" key="1">
    <citation type="submission" date="2021-01" db="EMBL/GenBank/DDBJ databases">
        <title>Outbreak of Burkholderia contaminns endophthalmitis traced to a clinical ventilation system.</title>
        <authorList>
            <person name="Lipuma J."/>
            <person name="Spilker T."/>
            <person name="Kratholm J."/>
        </authorList>
    </citation>
    <scope>NUCLEOTIDE SEQUENCE</scope>
    <source>
        <strain evidence="5">HI4954</strain>
    </source>
</reference>
<dbReference type="Proteomes" id="UP001220209">
    <property type="component" value="Chromosome 3"/>
</dbReference>
<evidence type="ECO:0000259" key="4">
    <source>
        <dbReference type="Pfam" id="PF07859"/>
    </source>
</evidence>
<evidence type="ECO:0000313" key="5">
    <source>
        <dbReference type="EMBL" id="MBK1932747.1"/>
    </source>
</evidence>
<dbReference type="PANTHER" id="PTHR48081:SF8">
    <property type="entry name" value="ALPHA_BETA HYDROLASE FOLD-3 DOMAIN-CONTAINING PROTEIN-RELATED"/>
    <property type="match status" value="1"/>
</dbReference>
<dbReference type="OrthoDB" id="9794445at2"/>
<dbReference type="PANTHER" id="PTHR48081">
    <property type="entry name" value="AB HYDROLASE SUPERFAMILY PROTEIN C4A8.06C"/>
    <property type="match status" value="1"/>
</dbReference>
<sequence>MALDLHLAGFLESLAGSGAKPLPQSTPAEARGLMQHLARAVRAPEAVVDIHGVEDLTVPGAAGSLRARLYRPTQERDLPTVVYLHGGGFVIGDLDTHDNICRELARGANAVVVSVDYRLAPEHPYPAAADDAIAATRWVIANAGELGGSDVVAVAGDSAGGNLAAVVTQQLHADGISLSAQFLIYPAVAQDRSGFPSFKENGEGYFLDLETIAWFERHYVLDGTDREEPRLAPIRAKDLAGLPPAVILTAEFDPLRDEGEAYGRLLHASGVKVDTIRCDGMIHGFFDMGAISPGAQAWIEKGIASFRKVLGGARHH</sequence>
<dbReference type="InterPro" id="IPR050300">
    <property type="entry name" value="GDXG_lipolytic_enzyme"/>
</dbReference>
<dbReference type="Proteomes" id="UP000611459">
    <property type="component" value="Unassembled WGS sequence"/>
</dbReference>
<dbReference type="ESTHER" id="burs3-q39nz2">
    <property type="family name" value="Hormone-sensitive_lipase_like"/>
</dbReference>
<dbReference type="RefSeq" id="WP_039353323.1">
    <property type="nucleotide sequence ID" value="NZ_AP018359.1"/>
</dbReference>
<evidence type="ECO:0000256" key="2">
    <source>
        <dbReference type="ARBA" id="ARBA00022801"/>
    </source>
</evidence>
<evidence type="ECO:0000313" key="10">
    <source>
        <dbReference type="Proteomes" id="UP001220209"/>
    </source>
</evidence>
<evidence type="ECO:0000313" key="7">
    <source>
        <dbReference type="EMBL" id="WFN22319.1"/>
    </source>
</evidence>
<gene>
    <name evidence="6" type="ORF">J4M89_28545</name>
    <name evidence="5" type="ORF">JIN94_22940</name>
    <name evidence="7" type="ORF">LXE91_37140</name>
</gene>
<reference evidence="7 10" key="3">
    <citation type="submission" date="2021-12" db="EMBL/GenBank/DDBJ databases">
        <title>Genomic and phenotypic characterization of three Burkholderia contaminans isolates recovered from different sources.</title>
        <authorList>
            <person name="Lopez De Volder A."/>
            <person name="Fan Y."/>
            <person name="Nunvar J."/>
            <person name="Herrera T."/>
            <person name="Timp W."/>
            <person name="Degrossi J."/>
        </authorList>
    </citation>
    <scope>NUCLEOTIDE SEQUENCE [LARGE SCALE GENOMIC DNA]</scope>
    <source>
        <strain evidence="7 10">LMG 23361</strain>
    </source>
</reference>
<evidence type="ECO:0000313" key="6">
    <source>
        <dbReference type="EMBL" id="MBO1833345.1"/>
    </source>
</evidence>
<dbReference type="InterPro" id="IPR013094">
    <property type="entry name" value="AB_hydrolase_3"/>
</dbReference>
<dbReference type="Proteomes" id="UP000664048">
    <property type="component" value="Unassembled WGS sequence"/>
</dbReference>
<feature type="domain" description="Alpha/beta hydrolase fold-3" evidence="4">
    <location>
        <begin position="81"/>
        <end position="286"/>
    </location>
</feature>
<accession>A0A1E3FJ82</accession>
<reference evidence="6 9" key="2">
    <citation type="submission" date="2021-03" db="EMBL/GenBank/DDBJ databases">
        <title>Clinical course, treatment and visual outcome of an outbreak of Burkholderia contaminans endophthalmitis following cataract surgery.</title>
        <authorList>
            <person name="Lind C."/>
            <person name="Olsen K."/>
            <person name="Angelsen N.K."/>
            <person name="Krefting E.A."/>
            <person name="Fossen K."/>
            <person name="Gravningen K."/>
            <person name="Depoorter E."/>
            <person name="Vandamme P."/>
            <person name="Bertelsen G."/>
        </authorList>
    </citation>
    <scope>NUCLEOTIDE SEQUENCE [LARGE SCALE GENOMIC DNA]</scope>
    <source>
        <strain evidence="6 9">51242556</strain>
    </source>
</reference>
<dbReference type="GO" id="GO:0016787">
    <property type="term" value="F:hydrolase activity"/>
    <property type="evidence" value="ECO:0007669"/>
    <property type="project" value="UniProtKB-KW"/>
</dbReference>
<feature type="active site" evidence="3">
    <location>
        <position position="158"/>
    </location>
</feature>
<evidence type="ECO:0000313" key="8">
    <source>
        <dbReference type="Proteomes" id="UP000611459"/>
    </source>
</evidence>
<dbReference type="InterPro" id="IPR029058">
    <property type="entry name" value="AB_hydrolase_fold"/>
</dbReference>
<comment type="similarity">
    <text evidence="1">Belongs to the 'GDXG' lipolytic enzyme family.</text>
</comment>
<proteinExistence type="inferred from homology"/>
<name>A0A1E3FJ82_9BURK</name>
<keyword evidence="9" id="KW-1185">Reference proteome</keyword>
<dbReference type="PROSITE" id="PS01173">
    <property type="entry name" value="LIPASE_GDXG_HIS"/>
    <property type="match status" value="1"/>
</dbReference>
<evidence type="ECO:0000256" key="1">
    <source>
        <dbReference type="ARBA" id="ARBA00010515"/>
    </source>
</evidence>
<dbReference type="Pfam" id="PF07859">
    <property type="entry name" value="Abhydrolase_3"/>
    <property type="match status" value="1"/>
</dbReference>
<dbReference type="AlphaFoldDB" id="A0A1E3FJ82"/>
<protein>
    <submittedName>
        <fullName evidence="5">Alpha/beta hydrolase</fullName>
    </submittedName>
</protein>
<dbReference type="GeneID" id="93194609"/>
<dbReference type="PROSITE" id="PS01174">
    <property type="entry name" value="LIPASE_GDXG_SER"/>
    <property type="match status" value="1"/>
</dbReference>
<dbReference type="Gene3D" id="3.40.50.1820">
    <property type="entry name" value="alpha/beta hydrolase"/>
    <property type="match status" value="1"/>
</dbReference>
<keyword evidence="2 5" id="KW-0378">Hydrolase</keyword>
<dbReference type="SUPFAM" id="SSF53474">
    <property type="entry name" value="alpha/beta-Hydrolases"/>
    <property type="match status" value="1"/>
</dbReference>
<dbReference type="EMBL" id="JAGEMX010000011">
    <property type="protein sequence ID" value="MBO1833345.1"/>
    <property type="molecule type" value="Genomic_DNA"/>
</dbReference>
<dbReference type="EMBL" id="JAENIB010000010">
    <property type="protein sequence ID" value="MBK1932747.1"/>
    <property type="molecule type" value="Genomic_DNA"/>
</dbReference>
<dbReference type="InterPro" id="IPR002168">
    <property type="entry name" value="Lipase_GDXG_HIS_AS"/>
</dbReference>
<dbReference type="EMBL" id="CP090642">
    <property type="protein sequence ID" value="WFN22319.1"/>
    <property type="molecule type" value="Genomic_DNA"/>
</dbReference>